<keyword evidence="1" id="KW-1133">Transmembrane helix</keyword>
<dbReference type="AlphaFoldDB" id="A0A915A0C0"/>
<dbReference type="Proteomes" id="UP000887569">
    <property type="component" value="Unplaced"/>
</dbReference>
<organism evidence="2 3">
    <name type="scientific">Parascaris univalens</name>
    <name type="common">Nematode worm</name>
    <dbReference type="NCBI Taxonomy" id="6257"/>
    <lineage>
        <taxon>Eukaryota</taxon>
        <taxon>Metazoa</taxon>
        <taxon>Ecdysozoa</taxon>
        <taxon>Nematoda</taxon>
        <taxon>Chromadorea</taxon>
        <taxon>Rhabditida</taxon>
        <taxon>Spirurina</taxon>
        <taxon>Ascaridomorpha</taxon>
        <taxon>Ascaridoidea</taxon>
        <taxon>Ascarididae</taxon>
        <taxon>Parascaris</taxon>
    </lineage>
</organism>
<name>A0A915A0C0_PARUN</name>
<proteinExistence type="predicted"/>
<keyword evidence="1" id="KW-0812">Transmembrane</keyword>
<dbReference type="WBParaSite" id="PgE102_g003_t02">
    <property type="protein sequence ID" value="PgE102_g003_t02"/>
    <property type="gene ID" value="PgE102_g003"/>
</dbReference>
<evidence type="ECO:0000256" key="1">
    <source>
        <dbReference type="SAM" id="Phobius"/>
    </source>
</evidence>
<accession>A0A915A0C0</accession>
<sequence>MVVKITANRRREHLSICFYMLRFQTCPIYLFISFLGHSFSTTETKNFLPHQLAHVLKSEPITVEDAKTDDLFTYLTPCIVLKKPTAVNILARK</sequence>
<evidence type="ECO:0000313" key="2">
    <source>
        <dbReference type="Proteomes" id="UP000887569"/>
    </source>
</evidence>
<evidence type="ECO:0000313" key="3">
    <source>
        <dbReference type="WBParaSite" id="PgE102_g003_t02"/>
    </source>
</evidence>
<reference evidence="3" key="1">
    <citation type="submission" date="2022-11" db="UniProtKB">
        <authorList>
            <consortium name="WormBaseParasite"/>
        </authorList>
    </citation>
    <scope>IDENTIFICATION</scope>
</reference>
<keyword evidence="1" id="KW-0472">Membrane</keyword>
<feature type="transmembrane region" description="Helical" evidence="1">
    <location>
        <begin position="21"/>
        <end position="39"/>
    </location>
</feature>
<keyword evidence="2" id="KW-1185">Reference proteome</keyword>
<protein>
    <submittedName>
        <fullName evidence="3">Uncharacterized protein</fullName>
    </submittedName>
</protein>